<organism evidence="2 3">
    <name type="scientific">Enterococcus alishanensis</name>
    <dbReference type="NCBI Taxonomy" id="1303817"/>
    <lineage>
        <taxon>Bacteria</taxon>
        <taxon>Bacillati</taxon>
        <taxon>Bacillota</taxon>
        <taxon>Bacilli</taxon>
        <taxon>Lactobacillales</taxon>
        <taxon>Enterococcaceae</taxon>
        <taxon>Enterococcus</taxon>
    </lineage>
</organism>
<dbReference type="InterPro" id="IPR011608">
    <property type="entry name" value="PRD"/>
</dbReference>
<dbReference type="RefSeq" id="WP_218324368.1">
    <property type="nucleotide sequence ID" value="NZ_JAHUZB010000001.1"/>
</dbReference>
<feature type="domain" description="PRD" evidence="1">
    <location>
        <begin position="66"/>
        <end position="167"/>
    </location>
</feature>
<dbReference type="PROSITE" id="PS51372">
    <property type="entry name" value="PRD_2"/>
    <property type="match status" value="2"/>
</dbReference>
<keyword evidence="3" id="KW-1185">Reference proteome</keyword>
<dbReference type="Pfam" id="PF00874">
    <property type="entry name" value="PRD"/>
    <property type="match status" value="2"/>
</dbReference>
<reference evidence="2 3" key="1">
    <citation type="submission" date="2021-06" db="EMBL/GenBank/DDBJ databases">
        <title>Enterococcus alishanensis sp. nov., a novel lactic acid bacterium isolated from fresh coffee beans.</title>
        <authorList>
            <person name="Chen Y.-S."/>
        </authorList>
    </citation>
    <scope>NUCLEOTIDE SEQUENCE [LARGE SCALE GENOMIC DNA]</scope>
    <source>
        <strain evidence="2 3">ALS3</strain>
    </source>
</reference>
<dbReference type="EMBL" id="JAHUZB010000001">
    <property type="protein sequence ID" value="MBV7389303.1"/>
    <property type="molecule type" value="Genomic_DNA"/>
</dbReference>
<evidence type="ECO:0000259" key="1">
    <source>
        <dbReference type="PROSITE" id="PS51372"/>
    </source>
</evidence>
<dbReference type="InterPro" id="IPR004341">
    <property type="entry name" value="CAT_RNA-bd_dom"/>
</dbReference>
<evidence type="ECO:0000313" key="2">
    <source>
        <dbReference type="EMBL" id="MBV7389303.1"/>
    </source>
</evidence>
<accession>A0ABS6T8T8</accession>
<feature type="domain" description="PRD" evidence="1">
    <location>
        <begin position="168"/>
        <end position="277"/>
    </location>
</feature>
<name>A0ABS6T8T8_9ENTE</name>
<dbReference type="Proteomes" id="UP000774130">
    <property type="component" value="Unassembled WGS sequence"/>
</dbReference>
<dbReference type="Pfam" id="PF03123">
    <property type="entry name" value="CAT_RBD"/>
    <property type="match status" value="1"/>
</dbReference>
<proteinExistence type="predicted"/>
<dbReference type="PANTHER" id="PTHR30185:SF15">
    <property type="entry name" value="CRYPTIC BETA-GLUCOSIDE BGL OPERON ANTITERMINATOR"/>
    <property type="match status" value="1"/>
</dbReference>
<comment type="caution">
    <text evidence="2">The sequence shown here is derived from an EMBL/GenBank/DDBJ whole genome shotgun (WGS) entry which is preliminary data.</text>
</comment>
<protein>
    <submittedName>
        <fullName evidence="2">PRD domain-containing protein</fullName>
    </submittedName>
</protein>
<sequence length="277" mass="32188">MYRIVKVLNNNVAIVRDVSSQQAVVMGAGITYQKKKGDLISEKVVERIFTLRNEESQNNFSTLLKDIPLDFITTSYEIIERAISQYQYPVQEYIYVTLTDHIYLSYQNLSKGTYESTVLPNIKTNYPIEFKIGQAAVLLIKEKLAIDFPEEEVSRIALHFINAKGTSTAVSTDDRIEKKMIELVQNELSISGISRTNKNQNYYDRLMIHLNYFLERIMSGVADPESFSLNFEETLKKDYPEAYQIGNRIYRLIEDHLGKTLNENERIYFTIHIQRLL</sequence>
<gene>
    <name evidence="2" type="ORF">KUA55_01310</name>
</gene>
<evidence type="ECO:0000313" key="3">
    <source>
        <dbReference type="Proteomes" id="UP000774130"/>
    </source>
</evidence>
<dbReference type="PANTHER" id="PTHR30185">
    <property type="entry name" value="CRYPTIC BETA-GLUCOSIDE BGL OPERON ANTITERMINATOR"/>
    <property type="match status" value="1"/>
</dbReference>
<dbReference type="SMART" id="SM01061">
    <property type="entry name" value="CAT_RBD"/>
    <property type="match status" value="1"/>
</dbReference>
<dbReference type="InterPro" id="IPR050661">
    <property type="entry name" value="BglG_antiterminators"/>
</dbReference>